<evidence type="ECO:0000313" key="8">
    <source>
        <dbReference type="EMBL" id="QDA54094.1"/>
    </source>
</evidence>
<evidence type="ECO:0000256" key="4">
    <source>
        <dbReference type="ARBA" id="ARBA00023139"/>
    </source>
</evidence>
<keyword evidence="2 7" id="KW-0732">Signal</keyword>
<feature type="chain" id="PRO_5047269968" description="Lipoprotein" evidence="7">
    <location>
        <begin position="28"/>
        <end position="274"/>
    </location>
</feature>
<feature type="signal peptide" evidence="7">
    <location>
        <begin position="1"/>
        <end position="27"/>
    </location>
</feature>
<dbReference type="InterPro" id="IPR004872">
    <property type="entry name" value="Lipoprotein_NlpA"/>
</dbReference>
<dbReference type="CDD" id="cd13598">
    <property type="entry name" value="PBP2_lipoprotein_IlpA_like"/>
    <property type="match status" value="1"/>
</dbReference>
<name>A0ABX5VGG9_9BURK</name>
<reference evidence="9" key="1">
    <citation type="submission" date="2019-06" db="EMBL/GenBank/DDBJ databases">
        <authorList>
            <person name="Oh B.S."/>
        </authorList>
    </citation>
    <scope>NUCLEOTIDE SEQUENCE [LARGE SCALE GENOMIC DNA]</scope>
    <source>
        <strain evidence="9">KGMB03119</strain>
    </source>
</reference>
<comment type="subcellular location">
    <subcellularLocation>
        <location evidence="1">Membrane</location>
        <topology evidence="1">Lipid-anchor</topology>
    </subcellularLocation>
</comment>
<organism evidence="8 9">
    <name type="scientific">Sutterella faecalis</name>
    <dbReference type="NCBI Taxonomy" id="2584944"/>
    <lineage>
        <taxon>Bacteria</taxon>
        <taxon>Pseudomonadati</taxon>
        <taxon>Pseudomonadota</taxon>
        <taxon>Betaproteobacteria</taxon>
        <taxon>Burkholderiales</taxon>
        <taxon>Sutterellaceae</taxon>
        <taxon>Sutterella</taxon>
    </lineage>
</organism>
<evidence type="ECO:0000256" key="7">
    <source>
        <dbReference type="SAM" id="SignalP"/>
    </source>
</evidence>
<dbReference type="Gene3D" id="3.40.190.10">
    <property type="entry name" value="Periplasmic binding protein-like II"/>
    <property type="match status" value="2"/>
</dbReference>
<keyword evidence="3" id="KW-0472">Membrane</keyword>
<keyword evidence="4" id="KW-0564">Palmitate</keyword>
<dbReference type="Proteomes" id="UP000308889">
    <property type="component" value="Chromosome"/>
</dbReference>
<dbReference type="Pfam" id="PF03180">
    <property type="entry name" value="Lipoprotein_9"/>
    <property type="match status" value="1"/>
</dbReference>
<keyword evidence="5 6" id="KW-0449">Lipoprotein</keyword>
<dbReference type="RefSeq" id="WP_139687562.1">
    <property type="nucleotide sequence ID" value="NZ_CP040882.1"/>
</dbReference>
<evidence type="ECO:0000256" key="1">
    <source>
        <dbReference type="ARBA" id="ARBA00004635"/>
    </source>
</evidence>
<keyword evidence="9" id="KW-1185">Reference proteome</keyword>
<evidence type="ECO:0000256" key="5">
    <source>
        <dbReference type="ARBA" id="ARBA00023288"/>
    </source>
</evidence>
<evidence type="ECO:0000256" key="3">
    <source>
        <dbReference type="ARBA" id="ARBA00023136"/>
    </source>
</evidence>
<sequence>MQRRKLIFAAAAAAASAPFLGASSAFAAEKTVRVGVTAGPSAQILEYVVPIAKELGLNVKIYEFQDYIQPNAALDAGDIDANIYCTKPFLDHENETRGYSLRIAAPAFTLPMAVYSKKIKSLKDLPQDATVGIPNDPAMGGRGLLLLAAGGLIKLREGSGLLPSKFDIVENPKNLKVVELEAAQLPLSLNDLTIACVNGNYAAVAGLNPSRDGLLVEGANGPYVCNIVVTEKNLNEPWVKTFVKAYQDPRVKPELPAVYYSRDFGRSVSGLKRS</sequence>
<accession>A0ABX5VGG9</accession>
<proteinExistence type="inferred from homology"/>
<dbReference type="PANTHER" id="PTHR30429:SF1">
    <property type="entry name" value="D-METHIONINE-BINDING LIPOPROTEIN METQ-RELATED"/>
    <property type="match status" value="1"/>
</dbReference>
<evidence type="ECO:0000256" key="6">
    <source>
        <dbReference type="PIRNR" id="PIRNR002854"/>
    </source>
</evidence>
<evidence type="ECO:0000313" key="9">
    <source>
        <dbReference type="Proteomes" id="UP000308889"/>
    </source>
</evidence>
<comment type="similarity">
    <text evidence="6">Belongs to the nlpA lipoprotein family.</text>
</comment>
<protein>
    <recommendedName>
        <fullName evidence="6">Lipoprotein</fullName>
    </recommendedName>
</protein>
<dbReference type="SUPFAM" id="SSF53850">
    <property type="entry name" value="Periplasmic binding protein-like II"/>
    <property type="match status" value="1"/>
</dbReference>
<gene>
    <name evidence="8" type="ORF">FG381_03515</name>
</gene>
<dbReference type="EMBL" id="CP040882">
    <property type="protein sequence ID" value="QDA54094.1"/>
    <property type="molecule type" value="Genomic_DNA"/>
</dbReference>
<evidence type="ECO:0000256" key="2">
    <source>
        <dbReference type="ARBA" id="ARBA00022729"/>
    </source>
</evidence>
<dbReference type="PIRSF" id="PIRSF002854">
    <property type="entry name" value="MetQ"/>
    <property type="match status" value="1"/>
</dbReference>
<dbReference type="PANTHER" id="PTHR30429">
    <property type="entry name" value="D-METHIONINE-BINDING LIPOPROTEIN METQ"/>
    <property type="match status" value="1"/>
</dbReference>